<keyword evidence="4" id="KW-0186">Copper</keyword>
<feature type="signal peptide" evidence="7">
    <location>
        <begin position="1"/>
        <end position="36"/>
    </location>
</feature>
<dbReference type="PANTHER" id="PTHR34820:SF4">
    <property type="entry name" value="INNER MEMBRANE PROTEIN YEBZ"/>
    <property type="match status" value="1"/>
</dbReference>
<dbReference type="GO" id="GO:0006825">
    <property type="term" value="P:copper ion transport"/>
    <property type="evidence" value="ECO:0007669"/>
    <property type="project" value="InterPro"/>
</dbReference>
<feature type="compositionally biased region" description="Low complexity" evidence="5">
    <location>
        <begin position="132"/>
        <end position="141"/>
    </location>
</feature>
<dbReference type="GO" id="GO:0005507">
    <property type="term" value="F:copper ion binding"/>
    <property type="evidence" value="ECO:0007669"/>
    <property type="project" value="InterPro"/>
</dbReference>
<evidence type="ECO:0000256" key="6">
    <source>
        <dbReference type="SAM" id="Phobius"/>
    </source>
</evidence>
<dbReference type="PANTHER" id="PTHR34820">
    <property type="entry name" value="INNER MEMBRANE PROTEIN YEBZ"/>
    <property type="match status" value="1"/>
</dbReference>
<protein>
    <submittedName>
        <fullName evidence="9">Copper resistance protein</fullName>
    </submittedName>
</protein>
<dbReference type="Proteomes" id="UP000321484">
    <property type="component" value="Unassembled WGS sequence"/>
</dbReference>
<sequence>MRQPPAHVSRGRLAVAWTIALLAAGAALVTGSPASAHDVLVATDPADGATLTDAPTQVVLTFAAEQAGVGAEVVVTGPDGASWSEGEATVSGVTVTQALRSGMPDGAYTVAWRSVAQDGHPVTGAFGFSLAAGDEAPAGEDPAADDTSGEDAPSDSAPTQAGSEPSPEATLAAEQETSDRSGWGVWPAAWAALALVALATAVVVLVRRRGSRG</sequence>
<feature type="chain" id="PRO_5021809731" evidence="7">
    <location>
        <begin position="37"/>
        <end position="213"/>
    </location>
</feature>
<feature type="compositionally biased region" description="Acidic residues" evidence="5">
    <location>
        <begin position="142"/>
        <end position="153"/>
    </location>
</feature>
<keyword evidence="6" id="KW-1133">Transmembrane helix</keyword>
<dbReference type="InterPro" id="IPR032694">
    <property type="entry name" value="CopC/D"/>
</dbReference>
<reference evidence="9 10" key="1">
    <citation type="submission" date="2019-07" db="EMBL/GenBank/DDBJ databases">
        <title>Whole genome shotgun sequence of Actinotalea fermentans NBRC 105374.</title>
        <authorList>
            <person name="Hosoyama A."/>
            <person name="Uohara A."/>
            <person name="Ohji S."/>
            <person name="Ichikawa N."/>
        </authorList>
    </citation>
    <scope>NUCLEOTIDE SEQUENCE [LARGE SCALE GENOMIC DNA]</scope>
    <source>
        <strain evidence="9 10">NBRC 105374</strain>
    </source>
</reference>
<keyword evidence="6" id="KW-0812">Transmembrane</keyword>
<keyword evidence="2" id="KW-0479">Metal-binding</keyword>
<evidence type="ECO:0000256" key="5">
    <source>
        <dbReference type="SAM" id="MobiDB-lite"/>
    </source>
</evidence>
<evidence type="ECO:0000256" key="1">
    <source>
        <dbReference type="ARBA" id="ARBA00004196"/>
    </source>
</evidence>
<evidence type="ECO:0000259" key="8">
    <source>
        <dbReference type="Pfam" id="PF04234"/>
    </source>
</evidence>
<feature type="domain" description="CopC" evidence="8">
    <location>
        <begin position="37"/>
        <end position="129"/>
    </location>
</feature>
<evidence type="ECO:0000256" key="2">
    <source>
        <dbReference type="ARBA" id="ARBA00022723"/>
    </source>
</evidence>
<dbReference type="Gene3D" id="2.60.40.1220">
    <property type="match status" value="1"/>
</dbReference>
<dbReference type="InterPro" id="IPR014755">
    <property type="entry name" value="Cu-Rt/internalin_Ig-like"/>
</dbReference>
<proteinExistence type="predicted"/>
<dbReference type="InterPro" id="IPR014756">
    <property type="entry name" value="Ig_E-set"/>
</dbReference>
<dbReference type="GO" id="GO:0005886">
    <property type="term" value="C:plasma membrane"/>
    <property type="evidence" value="ECO:0007669"/>
    <property type="project" value="TreeGrafter"/>
</dbReference>
<dbReference type="EMBL" id="BJYK01000001">
    <property type="protein sequence ID" value="GEN78524.1"/>
    <property type="molecule type" value="Genomic_DNA"/>
</dbReference>
<name>A0A511YTK9_9CELL</name>
<keyword evidence="10" id="KW-1185">Reference proteome</keyword>
<organism evidence="9 10">
    <name type="scientific">Actinotalea fermentans</name>
    <dbReference type="NCBI Taxonomy" id="43671"/>
    <lineage>
        <taxon>Bacteria</taxon>
        <taxon>Bacillati</taxon>
        <taxon>Actinomycetota</taxon>
        <taxon>Actinomycetes</taxon>
        <taxon>Micrococcales</taxon>
        <taxon>Cellulomonadaceae</taxon>
        <taxon>Actinotalea</taxon>
    </lineage>
</organism>
<keyword evidence="6" id="KW-0472">Membrane</keyword>
<accession>A0A511YTK9</accession>
<dbReference type="InterPro" id="IPR007348">
    <property type="entry name" value="CopC_dom"/>
</dbReference>
<evidence type="ECO:0000313" key="9">
    <source>
        <dbReference type="EMBL" id="GEN78524.1"/>
    </source>
</evidence>
<dbReference type="GO" id="GO:0030313">
    <property type="term" value="C:cell envelope"/>
    <property type="evidence" value="ECO:0007669"/>
    <property type="project" value="UniProtKB-SubCell"/>
</dbReference>
<evidence type="ECO:0000256" key="4">
    <source>
        <dbReference type="ARBA" id="ARBA00023008"/>
    </source>
</evidence>
<evidence type="ECO:0000256" key="3">
    <source>
        <dbReference type="ARBA" id="ARBA00022729"/>
    </source>
</evidence>
<keyword evidence="3 7" id="KW-0732">Signal</keyword>
<dbReference type="Pfam" id="PF04234">
    <property type="entry name" value="CopC"/>
    <property type="match status" value="1"/>
</dbReference>
<dbReference type="RefSeq" id="WP_052113794.1">
    <property type="nucleotide sequence ID" value="NZ_BJYK01000001.1"/>
</dbReference>
<comment type="caution">
    <text evidence="9">The sequence shown here is derived from an EMBL/GenBank/DDBJ whole genome shotgun (WGS) entry which is preliminary data.</text>
</comment>
<comment type="subcellular location">
    <subcellularLocation>
        <location evidence="1">Cell envelope</location>
    </subcellularLocation>
</comment>
<feature type="region of interest" description="Disordered" evidence="5">
    <location>
        <begin position="132"/>
        <end position="180"/>
    </location>
</feature>
<evidence type="ECO:0000256" key="7">
    <source>
        <dbReference type="SAM" id="SignalP"/>
    </source>
</evidence>
<dbReference type="GO" id="GO:0042597">
    <property type="term" value="C:periplasmic space"/>
    <property type="evidence" value="ECO:0007669"/>
    <property type="project" value="InterPro"/>
</dbReference>
<dbReference type="AlphaFoldDB" id="A0A511YTK9"/>
<evidence type="ECO:0000313" key="10">
    <source>
        <dbReference type="Proteomes" id="UP000321484"/>
    </source>
</evidence>
<dbReference type="SUPFAM" id="SSF81296">
    <property type="entry name" value="E set domains"/>
    <property type="match status" value="1"/>
</dbReference>
<gene>
    <name evidence="9" type="primary">pcoC</name>
    <name evidence="9" type="ORF">AFE02nite_02580</name>
</gene>
<dbReference type="GO" id="GO:0046688">
    <property type="term" value="P:response to copper ion"/>
    <property type="evidence" value="ECO:0007669"/>
    <property type="project" value="InterPro"/>
</dbReference>
<feature type="transmembrane region" description="Helical" evidence="6">
    <location>
        <begin position="183"/>
        <end position="206"/>
    </location>
</feature>